<comment type="caution">
    <text evidence="3">The sequence shown here is derived from an EMBL/GenBank/DDBJ whole genome shotgun (WGS) entry which is preliminary data.</text>
</comment>
<evidence type="ECO:0000313" key="3">
    <source>
        <dbReference type="EMBL" id="MDT0677103.1"/>
    </source>
</evidence>
<proteinExistence type="predicted"/>
<keyword evidence="1" id="KW-0732">Signal</keyword>
<accession>A0ABU3D7X3</accession>
<name>A0ABU3D7X3_9FLAO</name>
<reference evidence="3 4" key="1">
    <citation type="submission" date="2023-09" db="EMBL/GenBank/DDBJ databases">
        <authorList>
            <person name="Rey-Velasco X."/>
        </authorList>
    </citation>
    <scope>NUCLEOTIDE SEQUENCE [LARGE SCALE GENOMIC DNA]</scope>
    <source>
        <strain evidence="3 4">F117</strain>
    </source>
</reference>
<organism evidence="3 4">
    <name type="scientific">Autumnicola musiva</name>
    <dbReference type="NCBI Taxonomy" id="3075589"/>
    <lineage>
        <taxon>Bacteria</taxon>
        <taxon>Pseudomonadati</taxon>
        <taxon>Bacteroidota</taxon>
        <taxon>Flavobacteriia</taxon>
        <taxon>Flavobacteriales</taxon>
        <taxon>Flavobacteriaceae</taxon>
        <taxon>Autumnicola</taxon>
    </lineage>
</organism>
<dbReference type="CDD" id="cd14797">
    <property type="entry name" value="DUF302"/>
    <property type="match status" value="2"/>
</dbReference>
<evidence type="ECO:0000313" key="4">
    <source>
        <dbReference type="Proteomes" id="UP001262582"/>
    </source>
</evidence>
<sequence length="313" mass="34813">MKKIFFILFLIILMSCVNDEPGDVVFSSNVVQITGTRYSASNVDFENTYSGFITALNEEDSLEVFLEIDHAANAIATGRVLDATSLVFFRNPEISNLLLRENQLAGLDLPQKMLFFQNENSEVFAVYNAVAYLASRYGIEQAGNLQNSATVLNDLSTNATMAEIRSSADLVVEPEQGIITKDSPHTFAETYAEVRNNINSRENLEFLAEIDFQADAEYQTEGNEENEETGLKPTRLIIFGMPDLGTALMQGSQTLALDFPQKILVWEDEEGIVRISYNDPAFLAERHNLTTNPEELEQIITILDEISGIASAN</sequence>
<feature type="chain" id="PRO_5047494429" evidence="1">
    <location>
        <begin position="20"/>
        <end position="313"/>
    </location>
</feature>
<keyword evidence="4" id="KW-1185">Reference proteome</keyword>
<feature type="signal peptide" evidence="1">
    <location>
        <begin position="1"/>
        <end position="19"/>
    </location>
</feature>
<dbReference type="PANTHER" id="PTHR38342:SF2">
    <property type="entry name" value="INNER MEMBRANE OR EXPORTED"/>
    <property type="match status" value="1"/>
</dbReference>
<dbReference type="Proteomes" id="UP001262582">
    <property type="component" value="Unassembled WGS sequence"/>
</dbReference>
<dbReference type="InterPro" id="IPR035923">
    <property type="entry name" value="TT1751-like_sf"/>
</dbReference>
<evidence type="ECO:0000259" key="2">
    <source>
        <dbReference type="Pfam" id="PF03625"/>
    </source>
</evidence>
<dbReference type="PANTHER" id="PTHR38342">
    <property type="entry name" value="SLR5037 PROTEIN"/>
    <property type="match status" value="1"/>
</dbReference>
<feature type="domain" description="DUF302" evidence="2">
    <location>
        <begin position="231"/>
        <end position="280"/>
    </location>
</feature>
<dbReference type="Pfam" id="PF03625">
    <property type="entry name" value="DUF302"/>
    <property type="match status" value="2"/>
</dbReference>
<feature type="domain" description="DUF302" evidence="2">
    <location>
        <begin position="68"/>
        <end position="128"/>
    </location>
</feature>
<dbReference type="Gene3D" id="3.30.310.70">
    <property type="entry name" value="TT1751-like domain"/>
    <property type="match status" value="2"/>
</dbReference>
<dbReference type="InterPro" id="IPR005180">
    <property type="entry name" value="DUF302"/>
</dbReference>
<dbReference type="SUPFAM" id="SSF103247">
    <property type="entry name" value="TT1751-like"/>
    <property type="match status" value="2"/>
</dbReference>
<evidence type="ECO:0000256" key="1">
    <source>
        <dbReference type="SAM" id="SignalP"/>
    </source>
</evidence>
<dbReference type="PROSITE" id="PS51257">
    <property type="entry name" value="PROKAR_LIPOPROTEIN"/>
    <property type="match status" value="1"/>
</dbReference>
<dbReference type="RefSeq" id="WP_311503442.1">
    <property type="nucleotide sequence ID" value="NZ_JAVRHK010000007.1"/>
</dbReference>
<protein>
    <submittedName>
        <fullName evidence="3">DUF302 domain-containing protein</fullName>
    </submittedName>
</protein>
<gene>
    <name evidence="3" type="ORF">RM539_10970</name>
</gene>
<dbReference type="EMBL" id="JAVRHK010000007">
    <property type="protein sequence ID" value="MDT0677103.1"/>
    <property type="molecule type" value="Genomic_DNA"/>
</dbReference>